<reference evidence="5" key="1">
    <citation type="submission" date="2018-03" db="EMBL/GenBank/DDBJ databases">
        <authorList>
            <person name="Batty M. E."/>
            <person name="Batty M E."/>
        </authorList>
    </citation>
    <scope>NUCLEOTIDE SEQUENCE [LARGE SCALE GENOMIC DNA]</scope>
</reference>
<dbReference type="EMBL" id="LS398552">
    <property type="protein sequence ID" value="SPR05295.1"/>
    <property type="molecule type" value="Genomic_DNA"/>
</dbReference>
<organism evidence="4 5">
    <name type="scientific">Orientia tsutsugamushi</name>
    <name type="common">Rickettsia tsutsugamushi</name>
    <dbReference type="NCBI Taxonomy" id="784"/>
    <lineage>
        <taxon>Bacteria</taxon>
        <taxon>Pseudomonadati</taxon>
        <taxon>Pseudomonadota</taxon>
        <taxon>Alphaproteobacteria</taxon>
        <taxon>Rickettsiales</taxon>
        <taxon>Rickettsiaceae</taxon>
        <taxon>Rickettsieae</taxon>
        <taxon>Orientia</taxon>
    </lineage>
</organism>
<name>A0A2U3QWD0_ORITS</name>
<dbReference type="PRINTS" id="PR01415">
    <property type="entry name" value="ANKYRIN"/>
</dbReference>
<feature type="repeat" description="ANK" evidence="3">
    <location>
        <begin position="112"/>
        <end position="146"/>
    </location>
</feature>
<evidence type="ECO:0000256" key="3">
    <source>
        <dbReference type="PROSITE-ProRule" id="PRU00023"/>
    </source>
</evidence>
<feature type="repeat" description="ANK" evidence="3">
    <location>
        <begin position="78"/>
        <end position="111"/>
    </location>
</feature>
<dbReference type="PROSITE" id="PS50088">
    <property type="entry name" value="ANK_REPEAT"/>
    <property type="match status" value="5"/>
</dbReference>
<protein>
    <submittedName>
        <fullName evidence="4">Ankyrin repeat-containing protein 16</fullName>
    </submittedName>
</protein>
<dbReference type="Gene3D" id="1.25.40.20">
    <property type="entry name" value="Ankyrin repeat-containing domain"/>
    <property type="match status" value="4"/>
</dbReference>
<keyword evidence="2 3" id="KW-0040">ANK repeat</keyword>
<dbReference type="InterPro" id="IPR002110">
    <property type="entry name" value="Ankyrin_rpt"/>
</dbReference>
<accession>A0A2U3QWD0</accession>
<gene>
    <name evidence="4" type="primary">ank16</name>
    <name evidence="4" type="ORF">UT76HP_00653</name>
</gene>
<evidence type="ECO:0000313" key="4">
    <source>
        <dbReference type="EMBL" id="SPR05295.1"/>
    </source>
</evidence>
<feature type="repeat" description="ANK" evidence="3">
    <location>
        <begin position="180"/>
        <end position="212"/>
    </location>
</feature>
<evidence type="ECO:0000256" key="1">
    <source>
        <dbReference type="ARBA" id="ARBA00022737"/>
    </source>
</evidence>
<evidence type="ECO:0000313" key="5">
    <source>
        <dbReference type="Proteomes" id="UP000244943"/>
    </source>
</evidence>
<sequence length="436" mass="49160">MNNNDLLHELYHSVAHGDIKNVENLLAQDNASNIINALYDGSGFEHVSALHKAISLRDINMATLLLNNGANVNIQNNYGRTPLHSAILFNSHIDMLRLLLNNGADVNLLDMHDTSPLHYIIKVSRCSINRIQLLLDNGGNINLQDDNGETILHTSASYNRRDIVEFLLNNNADVNIKNKSGKTPVHLAAQSGNQCILQLLLDRYPDMVNLQDHNDKTALHLVVERYLKILSGGPYILEFRENIDDRNKRLIDTLDALDTLLNMGSDLNIKDNDGQTALHLAVLGYSTLNEEYYLRNADDNLDISCRSIDLIKSLCKNNNINFMLKNNNGYTALDLASAIEHEQHGIAKHLRLLCREKQIKIANNSLVIIAENKEQILKLKPDSEKTDSDKFLEKWRELPIKITERILDALDDDDLGAFQQLNEERKVALIGEDTNS</sequence>
<dbReference type="Pfam" id="PF13857">
    <property type="entry name" value="Ank_5"/>
    <property type="match status" value="1"/>
</dbReference>
<feature type="repeat" description="ANK" evidence="3">
    <location>
        <begin position="147"/>
        <end position="179"/>
    </location>
</feature>
<dbReference type="SUPFAM" id="SSF48403">
    <property type="entry name" value="Ankyrin repeat"/>
    <property type="match status" value="2"/>
</dbReference>
<dbReference type="GeneID" id="89458910"/>
<dbReference type="AlphaFoldDB" id="A0A2U3QWD0"/>
<dbReference type="SMART" id="SM00248">
    <property type="entry name" value="ANK"/>
    <property type="match status" value="9"/>
</dbReference>
<dbReference type="RefSeq" id="WP_045919146.1">
    <property type="nucleotide sequence ID" value="NZ_LS398552.1"/>
</dbReference>
<proteinExistence type="predicted"/>
<evidence type="ECO:0000256" key="2">
    <source>
        <dbReference type="ARBA" id="ARBA00023043"/>
    </source>
</evidence>
<dbReference type="Proteomes" id="UP000244943">
    <property type="component" value="Chromosome I"/>
</dbReference>
<keyword evidence="1" id="KW-0677">Repeat</keyword>
<dbReference type="PANTHER" id="PTHR24126">
    <property type="entry name" value="ANKYRIN REPEAT, PH AND SEC7 DOMAIN CONTAINING PROTEIN SECG-RELATED"/>
    <property type="match status" value="1"/>
</dbReference>
<feature type="repeat" description="ANK" evidence="3">
    <location>
        <begin position="45"/>
        <end position="77"/>
    </location>
</feature>
<dbReference type="Pfam" id="PF12796">
    <property type="entry name" value="Ank_2"/>
    <property type="match status" value="1"/>
</dbReference>
<dbReference type="PROSITE" id="PS50297">
    <property type="entry name" value="ANK_REP_REGION"/>
    <property type="match status" value="4"/>
</dbReference>
<dbReference type="InterPro" id="IPR036770">
    <property type="entry name" value="Ankyrin_rpt-contain_sf"/>
</dbReference>